<dbReference type="InterPro" id="IPR006076">
    <property type="entry name" value="FAD-dep_OxRdtase"/>
</dbReference>
<dbReference type="OrthoDB" id="9342835at2"/>
<organism evidence="3 6">
    <name type="scientific">Paraburkholderia rhynchosiae</name>
    <dbReference type="NCBI Taxonomy" id="487049"/>
    <lineage>
        <taxon>Bacteria</taxon>
        <taxon>Pseudomonadati</taxon>
        <taxon>Pseudomonadota</taxon>
        <taxon>Betaproteobacteria</taxon>
        <taxon>Burkholderiales</taxon>
        <taxon>Burkholderiaceae</taxon>
        <taxon>Paraburkholderia</taxon>
    </lineage>
</organism>
<protein>
    <recommendedName>
        <fullName evidence="2">FAD dependent oxidoreductase domain-containing protein</fullName>
    </recommendedName>
</protein>
<evidence type="ECO:0000256" key="1">
    <source>
        <dbReference type="ARBA" id="ARBA00023002"/>
    </source>
</evidence>
<dbReference type="EMBL" id="PNXY01000002">
    <property type="protein sequence ID" value="PMS33662.1"/>
    <property type="molecule type" value="Genomic_DNA"/>
</dbReference>
<dbReference type="Proteomes" id="UP000235659">
    <property type="component" value="Unassembled WGS sequence"/>
</dbReference>
<dbReference type="Proteomes" id="UP000494205">
    <property type="component" value="Unassembled WGS sequence"/>
</dbReference>
<name>A0A2N7WWF8_9BURK</name>
<reference evidence="3 6" key="2">
    <citation type="submission" date="2020-04" db="EMBL/GenBank/DDBJ databases">
        <authorList>
            <person name="De Canck E."/>
        </authorList>
    </citation>
    <scope>NUCLEOTIDE SEQUENCE [LARGE SCALE GENOMIC DNA]</scope>
    <source>
        <strain evidence="3 6">LMG 27174</strain>
    </source>
</reference>
<reference evidence="4 5" key="1">
    <citation type="submission" date="2018-01" db="EMBL/GenBank/DDBJ databases">
        <title>Whole genome analyses suggest that Burkholderia sensu lato contains two further novel genera in the rhizoxinica-symbiotica group Mycetohabitans gen. nov., and Trinickia gen. nov.: implications for the evolution of diazotrophy and nodulation in the Burkholderiaceae.</title>
        <authorList>
            <person name="Estrada-de los Santos P."/>
            <person name="Palmer M."/>
            <person name="Chavez-Ramirez B."/>
            <person name="Beukes C."/>
            <person name="Steenkamp E.T."/>
            <person name="Hirsch A.M."/>
            <person name="Manyaka P."/>
            <person name="Maluk M."/>
            <person name="Lafos M."/>
            <person name="Crook M."/>
            <person name="Gross E."/>
            <person name="Simon M.F."/>
            <person name="Bueno dos Reis Junior F."/>
            <person name="Poole P.S."/>
            <person name="Venter S.N."/>
            <person name="James E.K."/>
        </authorList>
    </citation>
    <scope>NUCLEOTIDE SEQUENCE [LARGE SCALE GENOMIC DNA]</scope>
    <source>
        <strain evidence="4 5">WSM 3937</strain>
    </source>
</reference>
<dbReference type="EMBL" id="CADIJZ010000008">
    <property type="protein sequence ID" value="CAB3677837.1"/>
    <property type="molecule type" value="Genomic_DNA"/>
</dbReference>
<evidence type="ECO:0000313" key="5">
    <source>
        <dbReference type="Proteomes" id="UP000235659"/>
    </source>
</evidence>
<dbReference type="GO" id="GO:0016491">
    <property type="term" value="F:oxidoreductase activity"/>
    <property type="evidence" value="ECO:0007669"/>
    <property type="project" value="UniProtKB-KW"/>
</dbReference>
<evidence type="ECO:0000259" key="2">
    <source>
        <dbReference type="Pfam" id="PF01266"/>
    </source>
</evidence>
<dbReference type="Gene3D" id="3.50.50.60">
    <property type="entry name" value="FAD/NAD(P)-binding domain"/>
    <property type="match status" value="1"/>
</dbReference>
<gene>
    <name evidence="4" type="ORF">C0Z16_03600</name>
    <name evidence="3" type="ORF">LMG27174_02480</name>
</gene>
<dbReference type="AlphaFoldDB" id="A0A2N7WWF8"/>
<evidence type="ECO:0000313" key="3">
    <source>
        <dbReference type="EMBL" id="CAB3677837.1"/>
    </source>
</evidence>
<evidence type="ECO:0000313" key="6">
    <source>
        <dbReference type="Proteomes" id="UP000494205"/>
    </source>
</evidence>
<evidence type="ECO:0000313" key="4">
    <source>
        <dbReference type="EMBL" id="PMS33662.1"/>
    </source>
</evidence>
<dbReference type="Pfam" id="PF01266">
    <property type="entry name" value="DAO"/>
    <property type="match status" value="1"/>
</dbReference>
<accession>A0A2N7WWF8</accession>
<dbReference type="RefSeq" id="WP_102630840.1">
    <property type="nucleotide sequence ID" value="NZ_CADIJZ010000008.1"/>
</dbReference>
<feature type="domain" description="FAD dependent oxidoreductase" evidence="2">
    <location>
        <begin position="42"/>
        <end position="146"/>
    </location>
</feature>
<proteinExistence type="predicted"/>
<dbReference type="Gene3D" id="3.30.9.10">
    <property type="entry name" value="D-Amino Acid Oxidase, subunit A, domain 2"/>
    <property type="match status" value="1"/>
</dbReference>
<dbReference type="InterPro" id="IPR036188">
    <property type="entry name" value="FAD/NAD-bd_sf"/>
</dbReference>
<sequence length="192" mass="21325">MQRHHRITLKGESLRKVAPNTMTEPLSSAQLAFLGDSPEWGLIPASRLGSTIRRTQDGRFLVRSAFSYERELKDDSIERLLSDNFARRYPQLASHKFQYVWGGVTALTRNGASYFGELRPGLFVSVGCNGAGALKGTVFGKLLGELVVGKQSQDLHDVLAMEKPTWLPPEPFRKIAVVSSIMYQKALALTEC</sequence>
<keyword evidence="1" id="KW-0560">Oxidoreductase</keyword>
<keyword evidence="5" id="KW-1185">Reference proteome</keyword>